<sequence length="128" mass="14375">MLEVDTMDTDNSCVPLDLSLNSAARGKCTSSPEMSPLRDYCTDSDDSDGQSGRLSPGGKNCKAYKKSLMRRYHLFELIANYHKNACSMRRYTYWSSLSVGPNAYTEMVARYRMLVDRRLLSLSPGVIA</sequence>
<dbReference type="EMBL" id="JASPKZ010003872">
    <property type="protein sequence ID" value="KAJ9591346.1"/>
    <property type="molecule type" value="Genomic_DNA"/>
</dbReference>
<dbReference type="Proteomes" id="UP001233999">
    <property type="component" value="Unassembled WGS sequence"/>
</dbReference>
<comment type="caution">
    <text evidence="2">The sequence shown here is derived from an EMBL/GenBank/DDBJ whole genome shotgun (WGS) entry which is preliminary data.</text>
</comment>
<reference evidence="2" key="2">
    <citation type="submission" date="2023-05" db="EMBL/GenBank/DDBJ databases">
        <authorList>
            <person name="Fouks B."/>
        </authorList>
    </citation>
    <scope>NUCLEOTIDE SEQUENCE</scope>
    <source>
        <strain evidence="2">Stay&amp;Tobe</strain>
        <tissue evidence="2">Testes</tissue>
    </source>
</reference>
<reference evidence="2" key="1">
    <citation type="journal article" date="2023" name="IScience">
        <title>Live-bearing cockroach genome reveals convergent evolutionary mechanisms linked to viviparity in insects and beyond.</title>
        <authorList>
            <person name="Fouks B."/>
            <person name="Harrison M.C."/>
            <person name="Mikhailova A.A."/>
            <person name="Marchal E."/>
            <person name="English S."/>
            <person name="Carruthers M."/>
            <person name="Jennings E.C."/>
            <person name="Chiamaka E.L."/>
            <person name="Frigard R.A."/>
            <person name="Pippel M."/>
            <person name="Attardo G.M."/>
            <person name="Benoit J.B."/>
            <person name="Bornberg-Bauer E."/>
            <person name="Tobe S.S."/>
        </authorList>
    </citation>
    <scope>NUCLEOTIDE SEQUENCE</scope>
    <source>
        <strain evidence="2">Stay&amp;Tobe</strain>
    </source>
</reference>
<accession>A0AAD8A3J9</accession>
<dbReference type="AlphaFoldDB" id="A0AAD8A3J9"/>
<evidence type="ECO:0000256" key="1">
    <source>
        <dbReference type="SAM" id="MobiDB-lite"/>
    </source>
</evidence>
<feature type="non-terminal residue" evidence="2">
    <location>
        <position position="1"/>
    </location>
</feature>
<protein>
    <submittedName>
        <fullName evidence="2">Uncharacterized protein</fullName>
    </submittedName>
</protein>
<evidence type="ECO:0000313" key="2">
    <source>
        <dbReference type="EMBL" id="KAJ9591346.1"/>
    </source>
</evidence>
<organism evidence="2 3">
    <name type="scientific">Diploptera punctata</name>
    <name type="common">Pacific beetle cockroach</name>
    <dbReference type="NCBI Taxonomy" id="6984"/>
    <lineage>
        <taxon>Eukaryota</taxon>
        <taxon>Metazoa</taxon>
        <taxon>Ecdysozoa</taxon>
        <taxon>Arthropoda</taxon>
        <taxon>Hexapoda</taxon>
        <taxon>Insecta</taxon>
        <taxon>Pterygota</taxon>
        <taxon>Neoptera</taxon>
        <taxon>Polyneoptera</taxon>
        <taxon>Dictyoptera</taxon>
        <taxon>Blattodea</taxon>
        <taxon>Blaberoidea</taxon>
        <taxon>Blaberidae</taxon>
        <taxon>Diplopterinae</taxon>
        <taxon>Diploptera</taxon>
    </lineage>
</organism>
<gene>
    <name evidence="2" type="ORF">L9F63_002104</name>
</gene>
<feature type="region of interest" description="Disordered" evidence="1">
    <location>
        <begin position="24"/>
        <end position="59"/>
    </location>
</feature>
<evidence type="ECO:0000313" key="3">
    <source>
        <dbReference type="Proteomes" id="UP001233999"/>
    </source>
</evidence>
<keyword evidence="3" id="KW-1185">Reference proteome</keyword>
<proteinExistence type="predicted"/>
<name>A0AAD8A3J9_DIPPU</name>